<dbReference type="EMBL" id="QANS01000007">
    <property type="protein sequence ID" value="PTU30199.1"/>
    <property type="molecule type" value="Genomic_DNA"/>
</dbReference>
<dbReference type="Gene3D" id="3.30.70.100">
    <property type="match status" value="1"/>
</dbReference>
<gene>
    <name evidence="1" type="ORF">CJD38_16800</name>
</gene>
<sequence length="120" mass="13825">MAYIDGFLVPVPKAKIADYRKMARKAGKIWIEHGALLFTECLEDDVKQGKWTSFPQAVKRKPDEVVMFSWIAFKSRKDRDRVNAKVMTDPRLAKMMTTKAPFDGKRMIFGGFKPIVELSR</sequence>
<accession>A0A2T5MC96</accession>
<dbReference type="RefSeq" id="WP_107941544.1">
    <property type="nucleotide sequence ID" value="NZ_QANS01000007.1"/>
</dbReference>
<reference evidence="1 2" key="1">
    <citation type="submission" date="2018-04" db="EMBL/GenBank/DDBJ databases">
        <title>Novel species isolated from glacier.</title>
        <authorList>
            <person name="Liu Q."/>
            <person name="Xin Y.-H."/>
        </authorList>
    </citation>
    <scope>NUCLEOTIDE SEQUENCE [LARGE SCALE GENOMIC DNA]</scope>
    <source>
        <strain evidence="1 2">GT1R17</strain>
    </source>
</reference>
<protein>
    <submittedName>
        <fullName evidence="1">DUF1428 domain-containing protein</fullName>
    </submittedName>
</protein>
<evidence type="ECO:0000313" key="2">
    <source>
        <dbReference type="Proteomes" id="UP000244248"/>
    </source>
</evidence>
<dbReference type="OrthoDB" id="9792392at2"/>
<dbReference type="AlphaFoldDB" id="A0A2T5MC96"/>
<keyword evidence="2" id="KW-1185">Reference proteome</keyword>
<dbReference type="Proteomes" id="UP000244248">
    <property type="component" value="Unassembled WGS sequence"/>
</dbReference>
<evidence type="ECO:0000313" key="1">
    <source>
        <dbReference type="EMBL" id="PTU30199.1"/>
    </source>
</evidence>
<comment type="caution">
    <text evidence="1">The sequence shown here is derived from an EMBL/GenBank/DDBJ whole genome shotgun (WGS) entry which is preliminary data.</text>
</comment>
<dbReference type="InterPro" id="IPR009874">
    <property type="entry name" value="DUF1428"/>
</dbReference>
<dbReference type="PIRSF" id="PIRSF007028">
    <property type="entry name" value="UCP007028"/>
    <property type="match status" value="1"/>
</dbReference>
<proteinExistence type="predicted"/>
<dbReference type="SUPFAM" id="SSF54909">
    <property type="entry name" value="Dimeric alpha+beta barrel"/>
    <property type="match status" value="1"/>
</dbReference>
<dbReference type="InterPro" id="IPR011008">
    <property type="entry name" value="Dimeric_a/b-barrel"/>
</dbReference>
<organism evidence="1 2">
    <name type="scientific">Stenotrophobium rhamnosiphilum</name>
    <dbReference type="NCBI Taxonomy" id="2029166"/>
    <lineage>
        <taxon>Bacteria</taxon>
        <taxon>Pseudomonadati</taxon>
        <taxon>Pseudomonadota</taxon>
        <taxon>Gammaproteobacteria</taxon>
        <taxon>Nevskiales</taxon>
        <taxon>Nevskiaceae</taxon>
        <taxon>Stenotrophobium</taxon>
    </lineage>
</organism>
<dbReference type="Pfam" id="PF07237">
    <property type="entry name" value="DUF1428"/>
    <property type="match status" value="1"/>
</dbReference>
<name>A0A2T5MC96_9GAMM</name>